<dbReference type="EMBL" id="SGPL01000008">
    <property type="protein sequence ID" value="THH21100.1"/>
    <property type="molecule type" value="Genomic_DNA"/>
</dbReference>
<evidence type="ECO:0000256" key="3">
    <source>
        <dbReference type="ARBA" id="ARBA00023242"/>
    </source>
</evidence>
<keyword evidence="3" id="KW-0539">Nucleus</keyword>
<dbReference type="InterPro" id="IPR014612">
    <property type="entry name" value="Pop7/Rpp20"/>
</dbReference>
<evidence type="ECO:0000256" key="1">
    <source>
        <dbReference type="ARBA" id="ARBA00004123"/>
    </source>
</evidence>
<dbReference type="Pfam" id="PF12328">
    <property type="entry name" value="Rpp20"/>
    <property type="match status" value="1"/>
</dbReference>
<organism evidence="5 6">
    <name type="scientific">Bondarzewia mesenterica</name>
    <dbReference type="NCBI Taxonomy" id="1095465"/>
    <lineage>
        <taxon>Eukaryota</taxon>
        <taxon>Fungi</taxon>
        <taxon>Dikarya</taxon>
        <taxon>Basidiomycota</taxon>
        <taxon>Agaricomycotina</taxon>
        <taxon>Agaricomycetes</taxon>
        <taxon>Russulales</taxon>
        <taxon>Bondarzewiaceae</taxon>
        <taxon>Bondarzewia</taxon>
    </lineage>
</organism>
<dbReference type="InterPro" id="IPR036882">
    <property type="entry name" value="Alba-like_dom_sf"/>
</dbReference>
<gene>
    <name evidence="5" type="ORF">EW146_g404</name>
</gene>
<proteinExistence type="predicted"/>
<dbReference type="AlphaFoldDB" id="A0A4S4MDH6"/>
<dbReference type="GO" id="GO:0000172">
    <property type="term" value="C:ribonuclease MRP complex"/>
    <property type="evidence" value="ECO:0007669"/>
    <property type="project" value="InterPro"/>
</dbReference>
<comment type="subcellular location">
    <subcellularLocation>
        <location evidence="1">Nucleus</location>
    </subcellularLocation>
</comment>
<comment type="caution">
    <text evidence="5">The sequence shown here is derived from an EMBL/GenBank/DDBJ whole genome shotgun (WGS) entry which is preliminary data.</text>
</comment>
<dbReference type="GO" id="GO:0001682">
    <property type="term" value="P:tRNA 5'-leader removal"/>
    <property type="evidence" value="ECO:0007669"/>
    <property type="project" value="InterPro"/>
</dbReference>
<feature type="compositionally biased region" description="Polar residues" evidence="4">
    <location>
        <begin position="96"/>
        <end position="108"/>
    </location>
</feature>
<keyword evidence="6" id="KW-1185">Reference proteome</keyword>
<dbReference type="SUPFAM" id="SSF82704">
    <property type="entry name" value="AlbA-like"/>
    <property type="match status" value="1"/>
</dbReference>
<dbReference type="GO" id="GO:0003676">
    <property type="term" value="F:nucleic acid binding"/>
    <property type="evidence" value="ECO:0007669"/>
    <property type="project" value="InterPro"/>
</dbReference>
<name>A0A4S4MDH6_9AGAM</name>
<protein>
    <submittedName>
        <fullName evidence="5">Uncharacterized protein</fullName>
    </submittedName>
</protein>
<sequence length="300" mass="31911">MANGTIKRKVIAADDAQCAKRVKMNSDGAYVGSDATHSTAASAPTGNHPEHGAVAASCNPPTASNSTSGVANDPAIGTDALPICPRLSKKGKEKAATSSTENDTSTKPKTMINKLVPPRPFPTVPTSVSATGPRSAHHEGKNYIAITRKTKLGAYLRRCKEIVLKDGYKTLHLNAMGAAIPHLMTLVVSLPSILPYAADEIHTDVLTGTVEVQDELIPNEEDEDISYRTREKSSVSVLIKIGDGVDEKGTGCPKRTARGRRRGRLGLEEVAQAKKNDKEVGAEPGSIVAPERDDNRMDEN</sequence>
<evidence type="ECO:0000256" key="4">
    <source>
        <dbReference type="SAM" id="MobiDB-lite"/>
    </source>
</evidence>
<feature type="region of interest" description="Disordered" evidence="4">
    <location>
        <begin position="37"/>
        <end position="136"/>
    </location>
</feature>
<dbReference type="OrthoDB" id="416729at2759"/>
<dbReference type="Proteomes" id="UP000310158">
    <property type="component" value="Unassembled WGS sequence"/>
</dbReference>
<evidence type="ECO:0000256" key="2">
    <source>
        <dbReference type="ARBA" id="ARBA00022694"/>
    </source>
</evidence>
<evidence type="ECO:0000313" key="5">
    <source>
        <dbReference type="EMBL" id="THH21100.1"/>
    </source>
</evidence>
<dbReference type="Gene3D" id="3.30.110.20">
    <property type="entry name" value="Alba-like domain"/>
    <property type="match status" value="1"/>
</dbReference>
<accession>A0A4S4MDH6</accession>
<feature type="compositionally biased region" description="Basic and acidic residues" evidence="4">
    <location>
        <begin position="290"/>
        <end position="300"/>
    </location>
</feature>
<evidence type="ECO:0000313" key="6">
    <source>
        <dbReference type="Proteomes" id="UP000310158"/>
    </source>
</evidence>
<dbReference type="GO" id="GO:0005655">
    <property type="term" value="C:nucleolar ribonuclease P complex"/>
    <property type="evidence" value="ECO:0007669"/>
    <property type="project" value="InterPro"/>
</dbReference>
<reference evidence="5 6" key="1">
    <citation type="submission" date="2019-02" db="EMBL/GenBank/DDBJ databases">
        <title>Genome sequencing of the rare red list fungi Bondarzewia mesenterica.</title>
        <authorList>
            <person name="Buettner E."/>
            <person name="Kellner H."/>
        </authorList>
    </citation>
    <scope>NUCLEOTIDE SEQUENCE [LARGE SCALE GENOMIC DNA]</scope>
    <source>
        <strain evidence="5 6">DSM 108281</strain>
    </source>
</reference>
<feature type="compositionally biased region" description="Polar residues" evidence="4">
    <location>
        <begin position="59"/>
        <end position="70"/>
    </location>
</feature>
<feature type="compositionally biased region" description="Basic and acidic residues" evidence="4">
    <location>
        <begin position="272"/>
        <end position="281"/>
    </location>
</feature>
<feature type="region of interest" description="Disordered" evidence="4">
    <location>
        <begin position="272"/>
        <end position="300"/>
    </location>
</feature>
<keyword evidence="2" id="KW-0819">tRNA processing</keyword>